<dbReference type="PANTHER" id="PTHR47025:SF9">
    <property type="entry name" value="PROTEIN, PUTATIVE-RELATED"/>
    <property type="match status" value="1"/>
</dbReference>
<proteinExistence type="predicted"/>
<dbReference type="GO" id="GO:0005634">
    <property type="term" value="C:nucleus"/>
    <property type="evidence" value="ECO:0007669"/>
    <property type="project" value="TreeGrafter"/>
</dbReference>
<reference evidence="2" key="1">
    <citation type="submission" date="2018-01" db="EMBL/GenBank/DDBJ databases">
        <authorList>
            <person name="Mao J.F."/>
        </authorList>
    </citation>
    <scope>NUCLEOTIDE SEQUENCE</scope>
    <source>
        <strain evidence="2">Huo1</strain>
        <tissue evidence="2">Leaf</tissue>
    </source>
</reference>
<dbReference type="EMBL" id="PNBA02000016">
    <property type="protein sequence ID" value="KAG6397051.1"/>
    <property type="molecule type" value="Genomic_DNA"/>
</dbReference>
<protein>
    <submittedName>
        <fullName evidence="2">Uncharacterized protein</fullName>
    </submittedName>
</protein>
<dbReference type="AlphaFoldDB" id="A0A8X8WND7"/>
<name>A0A8X8WND7_SALSN</name>
<feature type="compositionally biased region" description="Polar residues" evidence="1">
    <location>
        <begin position="224"/>
        <end position="234"/>
    </location>
</feature>
<evidence type="ECO:0000256" key="1">
    <source>
        <dbReference type="SAM" id="MobiDB-lite"/>
    </source>
</evidence>
<sequence>MLAEHSPFLYPRTRSQNNTIWLPNSSGSVANGEICYETSTRLDQKRPHQWFMDSFEQELSARKKQTVEPFKGTSGPVSMESSLWHDGSHFQKSNPEPVQPQGPCGVLMTNNNMFTGPTYNTAAGTISVDPAYSPNKGDTHITFEGQQDAAVYSLGALYHNENSSILSMSEHSRKGDETTILYGGFQNIVEEMERSGRLITSYGGLLNQSSAHSSEGLGQKDTTDQLSENDISPSSPRPDDAAKNKKNLRGVVKGTGYMCSCKDCKLSRVSVFYAFIDTLLLLSIMLVAKPNTPNNHIYFENGKTIYAAVQELKSTPQEMLFDVMLNITGSAVNQKNFDIWKASYQAATKELNRNYGKDDLAAPS</sequence>
<gene>
    <name evidence="2" type="ORF">SASPL_143212</name>
</gene>
<keyword evidence="3" id="KW-1185">Reference proteome</keyword>
<evidence type="ECO:0000313" key="2">
    <source>
        <dbReference type="EMBL" id="KAG6397051.1"/>
    </source>
</evidence>
<reference evidence="2" key="2">
    <citation type="submission" date="2020-08" db="EMBL/GenBank/DDBJ databases">
        <title>Plant Genome Project.</title>
        <authorList>
            <person name="Zhang R.-G."/>
        </authorList>
    </citation>
    <scope>NUCLEOTIDE SEQUENCE</scope>
    <source>
        <strain evidence="2">Huo1</strain>
        <tissue evidence="2">Leaf</tissue>
    </source>
</reference>
<dbReference type="GO" id="GO:0045944">
    <property type="term" value="P:positive regulation of transcription by RNA polymerase II"/>
    <property type="evidence" value="ECO:0007669"/>
    <property type="project" value="TreeGrafter"/>
</dbReference>
<accession>A0A8X8WND7</accession>
<evidence type="ECO:0000313" key="3">
    <source>
        <dbReference type="Proteomes" id="UP000298416"/>
    </source>
</evidence>
<dbReference type="Proteomes" id="UP000298416">
    <property type="component" value="Unassembled WGS sequence"/>
</dbReference>
<dbReference type="PANTHER" id="PTHR47025">
    <property type="entry name" value="AUTOIMMUNE REGULATOR"/>
    <property type="match status" value="1"/>
</dbReference>
<feature type="region of interest" description="Disordered" evidence="1">
    <location>
        <begin position="210"/>
        <end position="246"/>
    </location>
</feature>
<comment type="caution">
    <text evidence="2">The sequence shown here is derived from an EMBL/GenBank/DDBJ whole genome shotgun (WGS) entry which is preliminary data.</text>
</comment>
<organism evidence="2">
    <name type="scientific">Salvia splendens</name>
    <name type="common">Scarlet sage</name>
    <dbReference type="NCBI Taxonomy" id="180675"/>
    <lineage>
        <taxon>Eukaryota</taxon>
        <taxon>Viridiplantae</taxon>
        <taxon>Streptophyta</taxon>
        <taxon>Embryophyta</taxon>
        <taxon>Tracheophyta</taxon>
        <taxon>Spermatophyta</taxon>
        <taxon>Magnoliopsida</taxon>
        <taxon>eudicotyledons</taxon>
        <taxon>Gunneridae</taxon>
        <taxon>Pentapetalae</taxon>
        <taxon>asterids</taxon>
        <taxon>lamiids</taxon>
        <taxon>Lamiales</taxon>
        <taxon>Lamiaceae</taxon>
        <taxon>Nepetoideae</taxon>
        <taxon>Mentheae</taxon>
        <taxon>Salviinae</taxon>
        <taxon>Salvia</taxon>
        <taxon>Salvia subgen. Calosphace</taxon>
        <taxon>core Calosphace</taxon>
    </lineage>
</organism>
<dbReference type="GO" id="GO:0000977">
    <property type="term" value="F:RNA polymerase II transcription regulatory region sequence-specific DNA binding"/>
    <property type="evidence" value="ECO:0007669"/>
    <property type="project" value="TreeGrafter"/>
</dbReference>
<dbReference type="GO" id="GO:0042393">
    <property type="term" value="F:histone binding"/>
    <property type="evidence" value="ECO:0007669"/>
    <property type="project" value="TreeGrafter"/>
</dbReference>
<dbReference type="GO" id="GO:0003682">
    <property type="term" value="F:chromatin binding"/>
    <property type="evidence" value="ECO:0007669"/>
    <property type="project" value="TreeGrafter"/>
</dbReference>